<name>T5ACN8_OPHSC</name>
<evidence type="ECO:0000256" key="8">
    <source>
        <dbReference type="PROSITE-ProRule" id="PRU00723"/>
    </source>
</evidence>
<keyword evidence="6" id="KW-0833">Ubl conjugation pathway</keyword>
<dbReference type="CDD" id="cd22585">
    <property type="entry name" value="Rcat_RBR_DEAH12-like"/>
    <property type="match status" value="1"/>
</dbReference>
<gene>
    <name evidence="11" type="ORF">OCS_03923</name>
</gene>
<dbReference type="InterPro" id="IPR013083">
    <property type="entry name" value="Znf_RING/FYVE/PHD"/>
</dbReference>
<feature type="domain" description="C3H1-type" evidence="9">
    <location>
        <begin position="41"/>
        <end position="68"/>
    </location>
</feature>
<feature type="zinc finger region" description="C3H1-type" evidence="8">
    <location>
        <begin position="6"/>
        <end position="33"/>
    </location>
</feature>
<accession>T5ACN8</accession>
<evidence type="ECO:0000256" key="3">
    <source>
        <dbReference type="ARBA" id="ARBA00022723"/>
    </source>
</evidence>
<evidence type="ECO:0000256" key="1">
    <source>
        <dbReference type="ARBA" id="ARBA00004906"/>
    </source>
</evidence>
<dbReference type="GO" id="GO:0097039">
    <property type="term" value="P:protein linear polyubiquitination"/>
    <property type="evidence" value="ECO:0007669"/>
    <property type="project" value="TreeGrafter"/>
</dbReference>
<feature type="domain" description="C3H1-type" evidence="9">
    <location>
        <begin position="6"/>
        <end position="33"/>
    </location>
</feature>
<dbReference type="InterPro" id="IPR044066">
    <property type="entry name" value="TRIAD_supradom"/>
</dbReference>
<evidence type="ECO:0000259" key="10">
    <source>
        <dbReference type="PROSITE" id="PS51873"/>
    </source>
</evidence>
<feature type="zinc finger region" description="C3H1-type" evidence="8">
    <location>
        <begin position="41"/>
        <end position="68"/>
    </location>
</feature>
<dbReference type="InterPro" id="IPR051628">
    <property type="entry name" value="LUBAC_E3_Ligases"/>
</dbReference>
<sequence>MAPNDKRSRVPCRFFAQGRCRNGPTCPFSHMAGGQKETRGPTSAVPCRFFLRGACLKGDACPFLHDDIAVPAAASTAGEEDPRPDIHRDIGGALVTFGDGAVVAKVSFACDFSAVRVKPLPRDTDAASVVDLLAELGFDVSTDCVRIPPPVNDCCCADIRVQDAQFARRLCAAMAHDDGHDAVPIPVSLPQSTSAHRVDAKKVHCSWHKPTTAPPSAEAFDPGDLSYDADLPLANTLIESLLLQAGPLERWEGASDRPGKRFKAKARFVDEADARQAVNSLNNTPLPFNKNGRLTAQLVHSARLKVSALVFDAVEHDIAAHEQAWRGQHLLYTAYPPVHGFRVLRIEGGVSGDVAAAAATLHKILGGELLAVGGEAIWTDSFAGNGPAYRKIKEVERRLGIVIVRDKRKRQLRVLGAPSRHDEARRALTELVKQDSSSVFVIELNVGMLAWAFDGGFRAVAAAIGSEKVTLDMVSSPRRVLVTGSEASFHTARDILSGGQGAPPEAGSSTDCAICWTEAESPVRTACGHTYCSGCFEDLCLAGTWTDGPVPSVLCQGDGGRCGQPLPLAELQEHLSSAALEDLVEASFAAYVARHPDELRYCPTPDCGQLYRVAKPSTPNDSRLFTCPACLVATCTCCHGSYDGLTCAETRDLDDRGQEALQEAKLKLGIKDCPRCGTMIEKSSGCNHLTCTVCKAHICWVCMKTFAIGKIYDHMTQDHGGIGL</sequence>
<organism evidence="11 12">
    <name type="scientific">Ophiocordyceps sinensis (strain Co18 / CGMCC 3.14243)</name>
    <name type="common">Yarsagumba caterpillar fungus</name>
    <name type="synonym">Hirsutella sinensis</name>
    <dbReference type="NCBI Taxonomy" id="911162"/>
    <lineage>
        <taxon>Eukaryota</taxon>
        <taxon>Fungi</taxon>
        <taxon>Dikarya</taxon>
        <taxon>Ascomycota</taxon>
        <taxon>Pezizomycotina</taxon>
        <taxon>Sordariomycetes</taxon>
        <taxon>Hypocreomycetidae</taxon>
        <taxon>Hypocreales</taxon>
        <taxon>Ophiocordycipitaceae</taxon>
        <taxon>Ophiocordyceps</taxon>
    </lineage>
</organism>
<keyword evidence="2" id="KW-0808">Transferase</keyword>
<dbReference type="Gene3D" id="3.30.40.10">
    <property type="entry name" value="Zinc/RING finger domain, C3HC4 (zinc finger)"/>
    <property type="match status" value="1"/>
</dbReference>
<evidence type="ECO:0000256" key="4">
    <source>
        <dbReference type="ARBA" id="ARBA00022737"/>
    </source>
</evidence>
<evidence type="ECO:0000313" key="11">
    <source>
        <dbReference type="EMBL" id="EQL00359.1"/>
    </source>
</evidence>
<dbReference type="InterPro" id="IPR036855">
    <property type="entry name" value="Znf_CCCH_sf"/>
</dbReference>
<feature type="domain" description="RING-type" evidence="10">
    <location>
        <begin position="508"/>
        <end position="724"/>
    </location>
</feature>
<evidence type="ECO:0000313" key="12">
    <source>
        <dbReference type="Proteomes" id="UP000019374"/>
    </source>
</evidence>
<dbReference type="OrthoDB" id="4927635at2759"/>
<dbReference type="SUPFAM" id="SSF57850">
    <property type="entry name" value="RING/U-box"/>
    <property type="match status" value="2"/>
</dbReference>
<dbReference type="Pfam" id="PF01485">
    <property type="entry name" value="IBR"/>
    <property type="match status" value="1"/>
</dbReference>
<keyword evidence="3 8" id="KW-0479">Metal-binding</keyword>
<dbReference type="Gene3D" id="1.20.120.1750">
    <property type="match status" value="1"/>
</dbReference>
<dbReference type="GO" id="GO:0004842">
    <property type="term" value="F:ubiquitin-protein transferase activity"/>
    <property type="evidence" value="ECO:0007669"/>
    <property type="project" value="TreeGrafter"/>
</dbReference>
<dbReference type="GO" id="GO:0043130">
    <property type="term" value="F:ubiquitin binding"/>
    <property type="evidence" value="ECO:0007669"/>
    <property type="project" value="TreeGrafter"/>
</dbReference>
<protein>
    <submittedName>
        <fullName evidence="11">Zinc finger domain-containing protein</fullName>
    </submittedName>
</protein>
<dbReference type="CDD" id="cd20335">
    <property type="entry name" value="BRcat_RBR"/>
    <property type="match status" value="1"/>
</dbReference>
<dbReference type="GO" id="GO:0008270">
    <property type="term" value="F:zinc ion binding"/>
    <property type="evidence" value="ECO:0007669"/>
    <property type="project" value="UniProtKB-KW"/>
</dbReference>
<dbReference type="SUPFAM" id="SSF90229">
    <property type="entry name" value="CCCH zinc finger"/>
    <property type="match status" value="2"/>
</dbReference>
<dbReference type="PANTHER" id="PTHR22770">
    <property type="entry name" value="UBIQUITIN CONJUGATING ENZYME 7 INTERACTING PROTEIN-RELATED"/>
    <property type="match status" value="1"/>
</dbReference>
<dbReference type="InterPro" id="IPR002867">
    <property type="entry name" value="IBR_dom"/>
</dbReference>
<evidence type="ECO:0000256" key="7">
    <source>
        <dbReference type="ARBA" id="ARBA00022833"/>
    </source>
</evidence>
<dbReference type="Gene3D" id="1.20.120.1350">
    <property type="entry name" value="Pneumovirus matrix protein 2 (M2), zinc-binding domain"/>
    <property type="match status" value="1"/>
</dbReference>
<dbReference type="GO" id="GO:0043161">
    <property type="term" value="P:proteasome-mediated ubiquitin-dependent protein catabolic process"/>
    <property type="evidence" value="ECO:0007669"/>
    <property type="project" value="TreeGrafter"/>
</dbReference>
<dbReference type="SMART" id="SM00647">
    <property type="entry name" value="IBR"/>
    <property type="match status" value="2"/>
</dbReference>
<dbReference type="InterPro" id="IPR000571">
    <property type="entry name" value="Znf_CCCH"/>
</dbReference>
<dbReference type="Gene3D" id="4.10.1000.10">
    <property type="entry name" value="Zinc finger, CCCH-type"/>
    <property type="match status" value="1"/>
</dbReference>
<dbReference type="Pfam" id="PF18345">
    <property type="entry name" value="zf_CCCH_4"/>
    <property type="match status" value="2"/>
</dbReference>
<dbReference type="PROSITE" id="PS51873">
    <property type="entry name" value="TRIAD"/>
    <property type="match status" value="1"/>
</dbReference>
<keyword evidence="4" id="KW-0677">Repeat</keyword>
<keyword evidence="7 8" id="KW-0862">Zinc</keyword>
<keyword evidence="5 8" id="KW-0863">Zinc-finger</keyword>
<dbReference type="Pfam" id="PF22191">
    <property type="entry name" value="IBR_1"/>
    <property type="match status" value="1"/>
</dbReference>
<dbReference type="PANTHER" id="PTHR22770:SF13">
    <property type="entry name" value="RING-TYPE DOMAIN-CONTAINING PROTEIN"/>
    <property type="match status" value="1"/>
</dbReference>
<evidence type="ECO:0000256" key="6">
    <source>
        <dbReference type="ARBA" id="ARBA00022786"/>
    </source>
</evidence>
<dbReference type="AlphaFoldDB" id="T5ACN8"/>
<dbReference type="HOGENOM" id="CLU_004235_1_0_1"/>
<evidence type="ECO:0000256" key="5">
    <source>
        <dbReference type="ARBA" id="ARBA00022771"/>
    </source>
</evidence>
<dbReference type="InterPro" id="IPR018957">
    <property type="entry name" value="Znf_C3HC4_RING-type"/>
</dbReference>
<dbReference type="Pfam" id="PF00097">
    <property type="entry name" value="zf-C3HC4"/>
    <property type="match status" value="1"/>
</dbReference>
<dbReference type="SMART" id="SM00356">
    <property type="entry name" value="ZnF_C3H1"/>
    <property type="match status" value="2"/>
</dbReference>
<dbReference type="PROSITE" id="PS50103">
    <property type="entry name" value="ZF_C3H1"/>
    <property type="match status" value="2"/>
</dbReference>
<proteinExistence type="predicted"/>
<reference evidence="11 12" key="1">
    <citation type="journal article" date="2013" name="Chin. Sci. Bull.">
        <title>Genome survey uncovers the secrets of sex and lifestyle in caterpillar fungus.</title>
        <authorList>
            <person name="Hu X."/>
            <person name="Zhang Y."/>
            <person name="Xiao G."/>
            <person name="Zheng P."/>
            <person name="Xia Y."/>
            <person name="Zhang X."/>
            <person name="St Leger R.J."/>
            <person name="Liu X."/>
            <person name="Wang C."/>
        </authorList>
    </citation>
    <scope>NUCLEOTIDE SEQUENCE [LARGE SCALE GENOMIC DNA]</scope>
    <source>
        <strain evidence="12">Co18 / CGMCC 3.14243</strain>
        <tissue evidence="11">Fruit-body</tissue>
    </source>
</reference>
<dbReference type="Proteomes" id="UP000019374">
    <property type="component" value="Unassembled WGS sequence"/>
</dbReference>
<evidence type="ECO:0000256" key="2">
    <source>
        <dbReference type="ARBA" id="ARBA00022679"/>
    </source>
</evidence>
<dbReference type="GO" id="GO:0000151">
    <property type="term" value="C:ubiquitin ligase complex"/>
    <property type="evidence" value="ECO:0007669"/>
    <property type="project" value="TreeGrafter"/>
</dbReference>
<dbReference type="eggNOG" id="KOG1812">
    <property type="taxonomic scope" value="Eukaryota"/>
</dbReference>
<evidence type="ECO:0000259" key="9">
    <source>
        <dbReference type="PROSITE" id="PS50103"/>
    </source>
</evidence>
<dbReference type="CDD" id="cd16449">
    <property type="entry name" value="RING-HC"/>
    <property type="match status" value="1"/>
</dbReference>
<dbReference type="EMBL" id="KE652837">
    <property type="protein sequence ID" value="EQL00359.1"/>
    <property type="molecule type" value="Genomic_DNA"/>
</dbReference>
<comment type="pathway">
    <text evidence="1">Protein modification; protein ubiquitination.</text>
</comment>